<dbReference type="EMBL" id="VSSQ01136173">
    <property type="protein sequence ID" value="MPN60639.1"/>
    <property type="molecule type" value="Genomic_DNA"/>
</dbReference>
<proteinExistence type="predicted"/>
<protein>
    <submittedName>
        <fullName evidence="2">Uncharacterized protein</fullName>
    </submittedName>
</protein>
<organism evidence="2">
    <name type="scientific">bioreactor metagenome</name>
    <dbReference type="NCBI Taxonomy" id="1076179"/>
    <lineage>
        <taxon>unclassified sequences</taxon>
        <taxon>metagenomes</taxon>
        <taxon>ecological metagenomes</taxon>
    </lineage>
</organism>
<sequence>MCRFRPRAIFRVAELARHIQHVICNGALEQLRLRTGAHRLRQLNPDIKPALRSLPAGFPCWKMLFHGALHQAGLALIADPQTLHMPFINPFTDCLSQKPGKQARRTKIVVALDPQHRSQNGLRQNAEPDPRTGRKGFAVGARIEHTVVLLRSQRR</sequence>
<name>A0A645JD94_9ZZZZ</name>
<evidence type="ECO:0000256" key="1">
    <source>
        <dbReference type="SAM" id="MobiDB-lite"/>
    </source>
</evidence>
<reference evidence="2" key="1">
    <citation type="submission" date="2019-08" db="EMBL/GenBank/DDBJ databases">
        <authorList>
            <person name="Kucharzyk K."/>
            <person name="Murdoch R.W."/>
            <person name="Higgins S."/>
            <person name="Loffler F."/>
        </authorList>
    </citation>
    <scope>NUCLEOTIDE SEQUENCE</scope>
</reference>
<comment type="caution">
    <text evidence="2">The sequence shown here is derived from an EMBL/GenBank/DDBJ whole genome shotgun (WGS) entry which is preliminary data.</text>
</comment>
<dbReference type="AlphaFoldDB" id="A0A645JD94"/>
<evidence type="ECO:0000313" key="2">
    <source>
        <dbReference type="EMBL" id="MPN60639.1"/>
    </source>
</evidence>
<accession>A0A645JD94</accession>
<feature type="region of interest" description="Disordered" evidence="1">
    <location>
        <begin position="113"/>
        <end position="136"/>
    </location>
</feature>
<gene>
    <name evidence="2" type="ORF">SDC9_208368</name>
</gene>